<comment type="subunit">
    <text evidence="4">Homodimer.</text>
</comment>
<sequence>MQQINRAVFDEVMVPNYAPAKMIPVKGQGSRVWDQQGKEYIDFAGGIAVNCLGHCHPALVSALTDQAEKLWHLSNVMTNEPALQLAQVLVNATFAEKVYFANSGAEANEAALKLARRVAKDNVGDEKDQIIAFKQGFHGRTFFTVTVGGQPAYSDGFGPKPAAIEHAEFNNIDSLKALISDRTCAVMVEPLQGEGGVVPADVEFMKAVRQLCDQHKALLIFDEVQTGVGRTGELYAYMGLGVTPDILTTAKALGGGFPIGAMLTTTALAKHLVPGTHGSTYGGNPLACAVALAAVNTVNTPEVLDGVKAKEQLFRDGLRQINEQYKVFDTIRGQGLLLGAVLNADYAGKARDFMMAAADEGLMALVAGANVVRFTPSLVIPDADIREGLARFERAVAKIVSA</sequence>
<keyword evidence="4" id="KW-0963">Cytoplasm</keyword>
<comment type="catalytic activity">
    <reaction evidence="4">
        <text>N(2)-acetyl-L-ornithine + 2-oxoglutarate = N-acetyl-L-glutamate 5-semialdehyde + L-glutamate</text>
        <dbReference type="Rhea" id="RHEA:18049"/>
        <dbReference type="ChEBI" id="CHEBI:16810"/>
        <dbReference type="ChEBI" id="CHEBI:29123"/>
        <dbReference type="ChEBI" id="CHEBI:29985"/>
        <dbReference type="ChEBI" id="CHEBI:57805"/>
        <dbReference type="EC" id="2.6.1.11"/>
    </reaction>
</comment>
<dbReference type="Pfam" id="PF00202">
    <property type="entry name" value="Aminotran_3"/>
    <property type="match status" value="1"/>
</dbReference>
<dbReference type="InterPro" id="IPR005814">
    <property type="entry name" value="Aminotrans_3"/>
</dbReference>
<comment type="pathway">
    <text evidence="4">Amino-acid biosynthesis; L-arginine biosynthesis; N(2)-acetyl-L-ornithine from L-glutamate: step 4/4.</text>
</comment>
<dbReference type="GO" id="GO:0008483">
    <property type="term" value="F:transaminase activity"/>
    <property type="evidence" value="ECO:0007669"/>
    <property type="project" value="UniProtKB-KW"/>
</dbReference>
<dbReference type="CDD" id="cd00610">
    <property type="entry name" value="OAT_like"/>
    <property type="match status" value="1"/>
</dbReference>
<keyword evidence="1 4" id="KW-0032">Aminotransferase</keyword>
<dbReference type="EMBL" id="JAUZVZ010000007">
    <property type="protein sequence ID" value="MDP4535745.1"/>
    <property type="molecule type" value="Genomic_DNA"/>
</dbReference>
<dbReference type="NCBIfam" id="NF003468">
    <property type="entry name" value="PRK05093.1"/>
    <property type="match status" value="1"/>
</dbReference>
<dbReference type="InterPro" id="IPR049704">
    <property type="entry name" value="Aminotrans_3_PPA_site"/>
</dbReference>
<evidence type="ECO:0000313" key="5">
    <source>
        <dbReference type="EMBL" id="MDP4535745.1"/>
    </source>
</evidence>
<dbReference type="InterPro" id="IPR050103">
    <property type="entry name" value="Class-III_PLP-dep_AT"/>
</dbReference>
<dbReference type="InterPro" id="IPR015424">
    <property type="entry name" value="PyrdxlP-dep_Trfase"/>
</dbReference>
<dbReference type="NCBIfam" id="NF002325">
    <property type="entry name" value="PRK01278.1"/>
    <property type="match status" value="1"/>
</dbReference>
<gene>
    <name evidence="4" type="primary">argD</name>
    <name evidence="5" type="ORF">Q3O60_06070</name>
</gene>
<dbReference type="InterPro" id="IPR004636">
    <property type="entry name" value="AcOrn/SuccOrn_fam"/>
</dbReference>
<accession>A0ABT9GXF3</accession>
<organism evidence="5 6">
    <name type="scientific">Alkalimonas collagenimarina</name>
    <dbReference type="NCBI Taxonomy" id="400390"/>
    <lineage>
        <taxon>Bacteria</taxon>
        <taxon>Pseudomonadati</taxon>
        <taxon>Pseudomonadota</taxon>
        <taxon>Gammaproteobacteria</taxon>
        <taxon>Alkalimonas</taxon>
    </lineage>
</organism>
<protein>
    <recommendedName>
        <fullName evidence="4">Acetylornithine aminotransferase</fullName>
        <shortName evidence="4">ACOAT</shortName>
        <ecNumber evidence="4">2.6.1.11</ecNumber>
    </recommendedName>
</protein>
<dbReference type="PIRSF" id="PIRSF000521">
    <property type="entry name" value="Transaminase_4ab_Lys_Orn"/>
    <property type="match status" value="1"/>
</dbReference>
<dbReference type="InterPro" id="IPR015422">
    <property type="entry name" value="PyrdxlP-dep_Trfase_small"/>
</dbReference>
<keyword evidence="3 4" id="KW-0663">Pyridoxal phosphate</keyword>
<keyword evidence="2 4" id="KW-0808">Transferase</keyword>
<dbReference type="InterPro" id="IPR017652">
    <property type="entry name" value="Ac/SucOrn_transaminase_bac"/>
</dbReference>
<dbReference type="NCBIfam" id="TIGR00707">
    <property type="entry name" value="argD"/>
    <property type="match status" value="1"/>
</dbReference>
<dbReference type="RefSeq" id="WP_305893013.1">
    <property type="nucleotide sequence ID" value="NZ_JAUZVZ010000007.1"/>
</dbReference>
<name>A0ABT9GXF3_9GAMM</name>
<evidence type="ECO:0000256" key="2">
    <source>
        <dbReference type="ARBA" id="ARBA00022679"/>
    </source>
</evidence>
<keyword evidence="6" id="KW-1185">Reference proteome</keyword>
<dbReference type="EC" id="2.6.1.11" evidence="4"/>
<dbReference type="Proteomes" id="UP001231616">
    <property type="component" value="Unassembled WGS sequence"/>
</dbReference>
<feature type="binding site" evidence="4">
    <location>
        <position position="137"/>
    </location>
    <ligand>
        <name>pyridoxal 5'-phosphate</name>
        <dbReference type="ChEBI" id="CHEBI:597326"/>
    </ligand>
</feature>
<evidence type="ECO:0000256" key="1">
    <source>
        <dbReference type="ARBA" id="ARBA00022576"/>
    </source>
</evidence>
<dbReference type="NCBIfam" id="TIGR03246">
    <property type="entry name" value="arg_catab_astC"/>
    <property type="match status" value="1"/>
</dbReference>
<comment type="caution">
    <text evidence="5">The sequence shown here is derived from an EMBL/GenBank/DDBJ whole genome shotgun (WGS) entry which is preliminary data.</text>
</comment>
<reference evidence="5 6" key="1">
    <citation type="submission" date="2023-08" db="EMBL/GenBank/DDBJ databases">
        <authorList>
            <person name="Joshi A."/>
            <person name="Thite S."/>
        </authorList>
    </citation>
    <scope>NUCLEOTIDE SEQUENCE [LARGE SCALE GENOMIC DNA]</scope>
    <source>
        <strain evidence="5 6">AC40</strain>
    </source>
</reference>
<comment type="similarity">
    <text evidence="4">Belongs to the class-III pyridoxal-phosphate-dependent aminotransferase family. ArgD subfamily.</text>
</comment>
<keyword evidence="4" id="KW-0028">Amino-acid biosynthesis</keyword>
<feature type="binding site" evidence="4">
    <location>
        <position position="279"/>
    </location>
    <ligand>
        <name>N(2)-acetyl-L-ornithine</name>
        <dbReference type="ChEBI" id="CHEBI:57805"/>
    </ligand>
</feature>
<comment type="cofactor">
    <cofactor evidence="4">
        <name>pyridoxal 5'-phosphate</name>
        <dbReference type="ChEBI" id="CHEBI:597326"/>
    </cofactor>
    <text evidence="4">Binds 1 pyridoxal phosphate per subunit.</text>
</comment>
<evidence type="ECO:0000313" key="6">
    <source>
        <dbReference type="Proteomes" id="UP001231616"/>
    </source>
</evidence>
<dbReference type="PANTHER" id="PTHR11986">
    <property type="entry name" value="AMINOTRANSFERASE CLASS III"/>
    <property type="match status" value="1"/>
</dbReference>
<dbReference type="PANTHER" id="PTHR11986:SF113">
    <property type="entry name" value="SUCCINYLORNITHINE TRANSAMINASE"/>
    <property type="match status" value="1"/>
</dbReference>
<evidence type="ECO:0000256" key="4">
    <source>
        <dbReference type="HAMAP-Rule" id="MF_01107"/>
    </source>
</evidence>
<dbReference type="Gene3D" id="3.40.640.10">
    <property type="entry name" value="Type I PLP-dependent aspartate aminotransferase-like (Major domain)"/>
    <property type="match status" value="1"/>
</dbReference>
<proteinExistence type="inferred from homology"/>
<evidence type="ECO:0000256" key="3">
    <source>
        <dbReference type="ARBA" id="ARBA00022898"/>
    </source>
</evidence>
<dbReference type="HAMAP" id="MF_01107">
    <property type="entry name" value="ArgD_aminotrans_3"/>
    <property type="match status" value="1"/>
</dbReference>
<keyword evidence="4" id="KW-0055">Arginine biosynthesis</keyword>
<feature type="binding site" evidence="4">
    <location>
        <begin position="104"/>
        <end position="105"/>
    </location>
    <ligand>
        <name>pyridoxal 5'-phosphate</name>
        <dbReference type="ChEBI" id="CHEBI:597326"/>
    </ligand>
</feature>
<feature type="modified residue" description="N6-(pyridoxal phosphate)lysine" evidence="4">
    <location>
        <position position="251"/>
    </location>
</feature>
<comment type="subcellular location">
    <subcellularLocation>
        <location evidence="4">Cytoplasm</location>
    </subcellularLocation>
</comment>
<dbReference type="InterPro" id="IPR015421">
    <property type="entry name" value="PyrdxlP-dep_Trfase_major"/>
</dbReference>
<comment type="miscellaneous">
    <text evidence="4">May also have succinyldiaminopimelate aminotransferase activity, thus carrying out the corresponding step in lysine biosynthesis.</text>
</comment>
<dbReference type="NCBIfam" id="NF009047">
    <property type="entry name" value="PRK12381.1"/>
    <property type="match status" value="1"/>
</dbReference>
<feature type="binding site" evidence="4">
    <location>
        <position position="280"/>
    </location>
    <ligand>
        <name>pyridoxal 5'-phosphate</name>
        <dbReference type="ChEBI" id="CHEBI:597326"/>
    </ligand>
</feature>
<dbReference type="Gene3D" id="3.90.1150.10">
    <property type="entry name" value="Aspartate Aminotransferase, domain 1"/>
    <property type="match status" value="1"/>
</dbReference>
<dbReference type="SUPFAM" id="SSF53383">
    <property type="entry name" value="PLP-dependent transferases"/>
    <property type="match status" value="1"/>
</dbReference>
<feature type="binding site" evidence="4">
    <location>
        <position position="140"/>
    </location>
    <ligand>
        <name>N(2)-acetyl-L-ornithine</name>
        <dbReference type="ChEBI" id="CHEBI:57805"/>
    </ligand>
</feature>
<dbReference type="PROSITE" id="PS00600">
    <property type="entry name" value="AA_TRANSFER_CLASS_3"/>
    <property type="match status" value="1"/>
</dbReference>
<feature type="binding site" evidence="4">
    <location>
        <begin position="222"/>
        <end position="225"/>
    </location>
    <ligand>
        <name>pyridoxal 5'-phosphate</name>
        <dbReference type="ChEBI" id="CHEBI:597326"/>
    </ligand>
</feature>